<reference evidence="2 3" key="1">
    <citation type="submission" date="2015-03" db="EMBL/GenBank/DDBJ databases">
        <authorList>
            <consortium name="Pathogen Informatics"/>
            <person name="Murphy D."/>
        </authorList>
    </citation>
    <scope>NUCLEOTIDE SEQUENCE [LARGE SCALE GENOMIC DNA]</scope>
    <source>
        <strain evidence="2 3">FE82747</strain>
    </source>
</reference>
<accession>A0AA36LPU1</accession>
<evidence type="ECO:0000256" key="1">
    <source>
        <dbReference type="SAM" id="MobiDB-lite"/>
    </source>
</evidence>
<organism evidence="2 3">
    <name type="scientific">Yersinia mollaretii</name>
    <dbReference type="NCBI Taxonomy" id="33060"/>
    <lineage>
        <taxon>Bacteria</taxon>
        <taxon>Pseudomonadati</taxon>
        <taxon>Pseudomonadota</taxon>
        <taxon>Gammaproteobacteria</taxon>
        <taxon>Enterobacterales</taxon>
        <taxon>Yersiniaceae</taxon>
        <taxon>Yersinia</taxon>
    </lineage>
</organism>
<sequence>MQKIGDIPNTRADSNGEFTDGNVAGGVPPTILPAEWFNTIQRELMSILTAAEIEADSDTFNQVLLSIQKLIGEEIPDIKDASLTQKGVVQLSNATNSTSEILAATPKAVRAVDVAALKIANNLSEINAVGAIAIAQTLTNLGLSDVAHLPQLTGIVGTARNAKMSIPAASVAATFTADELIVQAALGGRQYKLASFNKTINLATTGAGGMDTGAVPANGFVALYAIYNPTTQVSALLAVNATSVLVPEVYSGANMPSGYTASALVSIWKTASSQLVIGYQMDRKITLTSAIAINGNTQQAAYTAIPLTPTVPVNAKTVSGTRGVASTTAGAAIKNYVASSASGLSEQPMSGGTAAANLDMHTAFLDLPIITPQTIYFLATASAGTMTMSVVISSYTF</sequence>
<dbReference type="EMBL" id="CQBM01000004">
    <property type="protein sequence ID" value="CNI12242.1"/>
    <property type="molecule type" value="Genomic_DNA"/>
</dbReference>
<gene>
    <name evidence="2" type="ORF">ERS008502_02325</name>
</gene>
<dbReference type="AlphaFoldDB" id="A0AA36LPU1"/>
<evidence type="ECO:0000313" key="3">
    <source>
        <dbReference type="Proteomes" id="UP000040841"/>
    </source>
</evidence>
<dbReference type="InterPro" id="IPR005068">
    <property type="entry name" value="Phage_lambda_Stf-r2"/>
</dbReference>
<dbReference type="Pfam" id="PF03406">
    <property type="entry name" value="Phage_fiber_2"/>
    <property type="match status" value="1"/>
</dbReference>
<dbReference type="GO" id="GO:0019062">
    <property type="term" value="P:virion attachment to host cell"/>
    <property type="evidence" value="ECO:0007669"/>
    <property type="project" value="InterPro"/>
</dbReference>
<feature type="region of interest" description="Disordered" evidence="1">
    <location>
        <begin position="1"/>
        <end position="22"/>
    </location>
</feature>
<protein>
    <submittedName>
        <fullName evidence="2">Tail fiber protein</fullName>
    </submittedName>
</protein>
<name>A0AA36LPU1_YERMO</name>
<comment type="caution">
    <text evidence="2">The sequence shown here is derived from an EMBL/GenBank/DDBJ whole genome shotgun (WGS) entry which is preliminary data.</text>
</comment>
<dbReference type="GO" id="GO:0046718">
    <property type="term" value="P:symbiont entry into host cell"/>
    <property type="evidence" value="ECO:0007669"/>
    <property type="project" value="InterPro"/>
</dbReference>
<proteinExistence type="predicted"/>
<evidence type="ECO:0000313" key="2">
    <source>
        <dbReference type="EMBL" id="CNI12242.1"/>
    </source>
</evidence>
<dbReference type="Proteomes" id="UP000040841">
    <property type="component" value="Unassembled WGS sequence"/>
</dbReference>